<evidence type="ECO:0000313" key="12">
    <source>
        <dbReference type="EMBL" id="CAK4033597.1"/>
    </source>
</evidence>
<keyword evidence="5" id="KW-0677">Repeat</keyword>
<dbReference type="PRINTS" id="PR00783">
    <property type="entry name" value="MINTRINSICP"/>
</dbReference>
<dbReference type="EMBL" id="CAVMBE010000089">
    <property type="protein sequence ID" value="CAK4033597.1"/>
    <property type="molecule type" value="Genomic_DNA"/>
</dbReference>
<dbReference type="PROSITE" id="PS00221">
    <property type="entry name" value="MIP"/>
    <property type="match status" value="1"/>
</dbReference>
<accession>A0AAI8Z6Y8</accession>
<keyword evidence="6 11" id="KW-1133">Transmembrane helix</keyword>
<dbReference type="GO" id="GO:0015250">
    <property type="term" value="F:water channel activity"/>
    <property type="evidence" value="ECO:0007669"/>
    <property type="project" value="TreeGrafter"/>
</dbReference>
<dbReference type="Proteomes" id="UP001296104">
    <property type="component" value="Unassembled WGS sequence"/>
</dbReference>
<dbReference type="GO" id="GO:0005886">
    <property type="term" value="C:plasma membrane"/>
    <property type="evidence" value="ECO:0007669"/>
    <property type="project" value="TreeGrafter"/>
</dbReference>
<feature type="transmembrane region" description="Helical" evidence="11">
    <location>
        <begin position="229"/>
        <end position="248"/>
    </location>
</feature>
<comment type="caution">
    <text evidence="12">The sequence shown here is derived from an EMBL/GenBank/DDBJ whole genome shotgun (WGS) entry which is preliminary data.</text>
</comment>
<evidence type="ECO:0000256" key="4">
    <source>
        <dbReference type="ARBA" id="ARBA00022692"/>
    </source>
</evidence>
<feature type="transmembrane region" description="Helical" evidence="11">
    <location>
        <begin position="69"/>
        <end position="89"/>
    </location>
</feature>
<evidence type="ECO:0008006" key="14">
    <source>
        <dbReference type="Google" id="ProtNLM"/>
    </source>
</evidence>
<evidence type="ECO:0000256" key="11">
    <source>
        <dbReference type="SAM" id="Phobius"/>
    </source>
</evidence>
<dbReference type="PANTHER" id="PTHR19139">
    <property type="entry name" value="AQUAPORIN TRANSPORTER"/>
    <property type="match status" value="1"/>
</dbReference>
<evidence type="ECO:0000256" key="6">
    <source>
        <dbReference type="ARBA" id="ARBA00022989"/>
    </source>
</evidence>
<protein>
    <recommendedName>
        <fullName evidence="14">Aquaporin</fullName>
    </recommendedName>
</protein>
<feature type="transmembrane region" description="Helical" evidence="11">
    <location>
        <begin position="157"/>
        <end position="177"/>
    </location>
</feature>
<evidence type="ECO:0000256" key="2">
    <source>
        <dbReference type="ARBA" id="ARBA00006175"/>
    </source>
</evidence>
<evidence type="ECO:0000256" key="7">
    <source>
        <dbReference type="ARBA" id="ARBA00023136"/>
    </source>
</evidence>
<evidence type="ECO:0000313" key="13">
    <source>
        <dbReference type="Proteomes" id="UP001296104"/>
    </source>
</evidence>
<keyword evidence="4 9" id="KW-0812">Transmembrane</keyword>
<dbReference type="FunFam" id="1.20.1080.10:FF:000014">
    <property type="entry name" value="Aquaporin 1"/>
    <property type="match status" value="1"/>
</dbReference>
<dbReference type="InterPro" id="IPR022357">
    <property type="entry name" value="MIP_CS"/>
</dbReference>
<evidence type="ECO:0000256" key="8">
    <source>
        <dbReference type="ARBA" id="ARBA00034651"/>
    </source>
</evidence>
<keyword evidence="3 9" id="KW-0813">Transport</keyword>
<dbReference type="SUPFAM" id="SSF81338">
    <property type="entry name" value="Aquaporin-like"/>
    <property type="match status" value="1"/>
</dbReference>
<keyword evidence="13" id="KW-1185">Reference proteome</keyword>
<dbReference type="AlphaFoldDB" id="A0AAI8Z6Y8"/>
<comment type="similarity">
    <text evidence="2 9">Belongs to the MIP/aquaporin (TC 1.A.8) family.</text>
</comment>
<evidence type="ECO:0000256" key="1">
    <source>
        <dbReference type="ARBA" id="ARBA00004141"/>
    </source>
</evidence>
<feature type="transmembrane region" description="Helical" evidence="11">
    <location>
        <begin position="184"/>
        <end position="204"/>
    </location>
</feature>
<dbReference type="InterPro" id="IPR023271">
    <property type="entry name" value="Aquaporin-like"/>
</dbReference>
<name>A0AAI8Z6Y8_9PEZI</name>
<dbReference type="Pfam" id="PF00230">
    <property type="entry name" value="MIP"/>
    <property type="match status" value="1"/>
</dbReference>
<gene>
    <name evidence="12" type="ORF">LECACI_7A008755</name>
</gene>
<evidence type="ECO:0000256" key="5">
    <source>
        <dbReference type="ARBA" id="ARBA00022737"/>
    </source>
</evidence>
<feature type="transmembrane region" description="Helical" evidence="11">
    <location>
        <begin position="24"/>
        <end position="48"/>
    </location>
</feature>
<reference evidence="12" key="1">
    <citation type="submission" date="2023-11" db="EMBL/GenBank/DDBJ databases">
        <authorList>
            <person name="Alioto T."/>
            <person name="Alioto T."/>
            <person name="Gomez Garrido J."/>
        </authorList>
    </citation>
    <scope>NUCLEOTIDE SEQUENCE</scope>
</reference>
<evidence type="ECO:0000256" key="9">
    <source>
        <dbReference type="RuleBase" id="RU000477"/>
    </source>
</evidence>
<sequence>MARKSFSGFLPPPKPAEEARPSTLLTHFVAATGEFVGTFLFLFFAFLGHMMSASQASDKGPNGAASAQTVIFISLSYGLSLLVTAWPFYRISGAAFNPAVTLGLVLTGNMPAVRGIIYVPTQLLAGICAAAVAGNIVPGDIAATQTTLADGMSVAQGLFLEMFLTCLLILTILMLACEKGKQTFVAPLGIGMSLFVTQIAGVYYTGASLNPARSFGPCVAAAKFQGYHWIYWVGPALGALIASGYYYFIKMLHYEFANPGQDGADGQFVFEASGDGKEKDLISLLSGGRGSAEQPEDSDRREAYP</sequence>
<feature type="region of interest" description="Disordered" evidence="10">
    <location>
        <begin position="281"/>
        <end position="305"/>
    </location>
</feature>
<evidence type="ECO:0000256" key="3">
    <source>
        <dbReference type="ARBA" id="ARBA00022448"/>
    </source>
</evidence>
<comment type="subcellular location">
    <subcellularLocation>
        <location evidence="1">Membrane</location>
        <topology evidence="1">Multi-pass membrane protein</topology>
    </subcellularLocation>
</comment>
<dbReference type="PANTHER" id="PTHR19139:SF283">
    <property type="entry name" value="AQUAPORIN"/>
    <property type="match status" value="1"/>
</dbReference>
<organism evidence="12 13">
    <name type="scientific">Lecanosticta acicola</name>
    <dbReference type="NCBI Taxonomy" id="111012"/>
    <lineage>
        <taxon>Eukaryota</taxon>
        <taxon>Fungi</taxon>
        <taxon>Dikarya</taxon>
        <taxon>Ascomycota</taxon>
        <taxon>Pezizomycotina</taxon>
        <taxon>Dothideomycetes</taxon>
        <taxon>Dothideomycetidae</taxon>
        <taxon>Mycosphaerellales</taxon>
        <taxon>Mycosphaerellaceae</taxon>
        <taxon>Lecanosticta</taxon>
    </lineage>
</organism>
<dbReference type="InterPro" id="IPR000425">
    <property type="entry name" value="MIP"/>
</dbReference>
<dbReference type="Gene3D" id="1.20.1080.10">
    <property type="entry name" value="Glycerol uptake facilitator protein"/>
    <property type="match status" value="1"/>
</dbReference>
<feature type="transmembrane region" description="Helical" evidence="11">
    <location>
        <begin position="117"/>
        <end position="137"/>
    </location>
</feature>
<dbReference type="InterPro" id="IPR034294">
    <property type="entry name" value="Aquaporin_transptr"/>
</dbReference>
<proteinExistence type="inferred from homology"/>
<comment type="catalytic activity">
    <reaction evidence="8">
        <text>H2O(in) = H2O(out)</text>
        <dbReference type="Rhea" id="RHEA:29667"/>
        <dbReference type="ChEBI" id="CHEBI:15377"/>
    </reaction>
</comment>
<evidence type="ECO:0000256" key="10">
    <source>
        <dbReference type="SAM" id="MobiDB-lite"/>
    </source>
</evidence>
<keyword evidence="7 11" id="KW-0472">Membrane</keyword>